<keyword evidence="3" id="KW-0378">Hydrolase</keyword>
<protein>
    <submittedName>
        <fullName evidence="3">Alpha/beta hydrolase</fullName>
    </submittedName>
</protein>
<evidence type="ECO:0000259" key="2">
    <source>
        <dbReference type="Pfam" id="PF00561"/>
    </source>
</evidence>
<dbReference type="RefSeq" id="WP_186922304.1">
    <property type="nucleotide sequence ID" value="NZ_JACOFW010000006.1"/>
</dbReference>
<dbReference type="Gene3D" id="3.40.50.1820">
    <property type="entry name" value="alpha/beta hydrolase"/>
    <property type="match status" value="1"/>
</dbReference>
<evidence type="ECO:0000256" key="1">
    <source>
        <dbReference type="SAM" id="SignalP"/>
    </source>
</evidence>
<reference evidence="3 4" key="1">
    <citation type="submission" date="2020-08" db="EMBL/GenBank/DDBJ databases">
        <title>Novel species isolated from subtropical streams in China.</title>
        <authorList>
            <person name="Lu H."/>
        </authorList>
    </citation>
    <scope>NUCLEOTIDE SEQUENCE [LARGE SCALE GENOMIC DNA]</scope>
    <source>
        <strain evidence="3 4">KACC 16656</strain>
    </source>
</reference>
<dbReference type="SUPFAM" id="SSF53474">
    <property type="entry name" value="alpha/beta-Hydrolases"/>
    <property type="match status" value="1"/>
</dbReference>
<evidence type="ECO:0000313" key="3">
    <source>
        <dbReference type="EMBL" id="MBC3807215.1"/>
    </source>
</evidence>
<dbReference type="Pfam" id="PF00561">
    <property type="entry name" value="Abhydrolase_1"/>
    <property type="match status" value="1"/>
</dbReference>
<feature type="signal peptide" evidence="1">
    <location>
        <begin position="1"/>
        <end position="24"/>
    </location>
</feature>
<dbReference type="PANTHER" id="PTHR43798:SF33">
    <property type="entry name" value="HYDROLASE, PUTATIVE (AFU_ORTHOLOGUE AFUA_2G14860)-RELATED"/>
    <property type="match status" value="1"/>
</dbReference>
<gene>
    <name evidence="3" type="ORF">H8K52_07630</name>
</gene>
<sequence length="423" mass="45978">MKNFFNNVVFAIATLLTINSIAQAQDKDALVDIKNGKLHAVVTGDGPYTVVFEAGFISDLSVWRKVAPTVAKQAQILVYSRAGVGQSPARSQALNLSQHTEELHQLITALDIKKPLILVGHSYGGWVVRQFASAFPKQVAGLVLVDPANETLEIELKKIDAAKVAQDQQRLAGMAPPSAKADLALVQAIFDQGKLPNPAALPNVTMAILSSVQEFKNNPFFQETAVALQVKRDLHSKLAQQFSNATHVVTNRSGHHIQNDEPHLVINAIEQIISGLNIEAQKVARQQAKQQARQAVMTALGQAGTELQNQQSDAAKGTVFAALKASQFSEAEINQLGFDVMTKGKQSVMAELIFRFNVEQFAQSDNVYDSHGEALLELGRFAEAKTQFAKAIMLAQANPQRSPKTIKGYQDNLAKAEQALSKK</sequence>
<comment type="caution">
    <text evidence="3">The sequence shown here is derived from an EMBL/GenBank/DDBJ whole genome shotgun (WGS) entry which is preliminary data.</text>
</comment>
<dbReference type="EMBL" id="JACOFW010000006">
    <property type="protein sequence ID" value="MBC3807215.1"/>
    <property type="molecule type" value="Genomic_DNA"/>
</dbReference>
<feature type="domain" description="AB hydrolase-1" evidence="2">
    <location>
        <begin position="49"/>
        <end position="170"/>
    </location>
</feature>
<dbReference type="Proteomes" id="UP000648257">
    <property type="component" value="Unassembled WGS sequence"/>
</dbReference>
<dbReference type="InterPro" id="IPR000073">
    <property type="entry name" value="AB_hydrolase_1"/>
</dbReference>
<accession>A0ABR6X2N2</accession>
<dbReference type="PANTHER" id="PTHR43798">
    <property type="entry name" value="MONOACYLGLYCEROL LIPASE"/>
    <property type="match status" value="1"/>
</dbReference>
<feature type="chain" id="PRO_5045832514" evidence="1">
    <location>
        <begin position="25"/>
        <end position="423"/>
    </location>
</feature>
<name>A0ABR6X2N2_9BURK</name>
<evidence type="ECO:0000313" key="4">
    <source>
        <dbReference type="Proteomes" id="UP000648257"/>
    </source>
</evidence>
<dbReference type="InterPro" id="IPR029058">
    <property type="entry name" value="AB_hydrolase_fold"/>
</dbReference>
<dbReference type="GO" id="GO:0016787">
    <property type="term" value="F:hydrolase activity"/>
    <property type="evidence" value="ECO:0007669"/>
    <property type="project" value="UniProtKB-KW"/>
</dbReference>
<proteinExistence type="predicted"/>
<keyword evidence="1" id="KW-0732">Signal</keyword>
<dbReference type="InterPro" id="IPR050266">
    <property type="entry name" value="AB_hydrolase_sf"/>
</dbReference>
<organism evidence="3 4">
    <name type="scientific">Undibacterium seohonense</name>
    <dbReference type="NCBI Taxonomy" id="1344950"/>
    <lineage>
        <taxon>Bacteria</taxon>
        <taxon>Pseudomonadati</taxon>
        <taxon>Pseudomonadota</taxon>
        <taxon>Betaproteobacteria</taxon>
        <taxon>Burkholderiales</taxon>
        <taxon>Oxalobacteraceae</taxon>
        <taxon>Undibacterium</taxon>
    </lineage>
</organism>
<keyword evidence="4" id="KW-1185">Reference proteome</keyword>